<feature type="transmembrane region" description="Helical" evidence="1">
    <location>
        <begin position="150"/>
        <end position="169"/>
    </location>
</feature>
<dbReference type="Pfam" id="PF24800">
    <property type="entry name" value="DUF7702"/>
    <property type="match status" value="1"/>
</dbReference>
<proteinExistence type="predicted"/>
<dbReference type="OrthoDB" id="2560628at2759"/>
<evidence type="ECO:0000259" key="2">
    <source>
        <dbReference type="Pfam" id="PF24800"/>
    </source>
</evidence>
<dbReference type="AlphaFoldDB" id="G9MSC4"/>
<sequence length="309" mass="33318">MAHVTLSDGLAIWQLIYYVVTLICSIFVSCRHGLSRSSGWIFLTIFSTMRVIGCSAQIATITATSNTAETIATITGFLGLSPLLLATLGILSRIYFDLLKRPFNIVFSLFLTKIVQVPAVIALILCIVGATSADTPAGITSQDTVKAGVIIYLVVFIVLALLAGGAHIARCMTERRGESTMLLVVVLSLPFLLTRIINSLLLIFSKRFQDAAAEASTSAVLTELFMARIEEMIVVLLYLYAGLTQKAVPERENSKRSNKEKLAYRAARGDFGGGKLGVASLLLAAASARLSRESHEQGQSQQDSEAGLR</sequence>
<keyword evidence="1" id="KW-1133">Transmembrane helix</keyword>
<evidence type="ECO:0000313" key="3">
    <source>
        <dbReference type="EMBL" id="EHK22141.1"/>
    </source>
</evidence>
<name>G9MSC4_HYPVG</name>
<dbReference type="HOGENOM" id="CLU_064985_0_1_1"/>
<dbReference type="OMA" id="MMCFAYE"/>
<feature type="transmembrane region" description="Helical" evidence="1">
    <location>
        <begin position="224"/>
        <end position="243"/>
    </location>
</feature>
<protein>
    <recommendedName>
        <fullName evidence="2">DUF7702 domain-containing protein</fullName>
    </recommendedName>
</protein>
<feature type="transmembrane region" description="Helical" evidence="1">
    <location>
        <begin position="71"/>
        <end position="91"/>
    </location>
</feature>
<reference evidence="3 4" key="1">
    <citation type="journal article" date="2011" name="Genome Biol.">
        <title>Comparative genome sequence analysis underscores mycoparasitism as the ancestral life style of Trichoderma.</title>
        <authorList>
            <person name="Kubicek C.P."/>
            <person name="Herrera-Estrella A."/>
            <person name="Seidl-Seiboth V."/>
            <person name="Martinez D.A."/>
            <person name="Druzhinina I.S."/>
            <person name="Thon M."/>
            <person name="Zeilinger S."/>
            <person name="Casas-Flores S."/>
            <person name="Horwitz B.A."/>
            <person name="Mukherjee P.K."/>
            <person name="Mukherjee M."/>
            <person name="Kredics L."/>
            <person name="Alcaraz L.D."/>
            <person name="Aerts A."/>
            <person name="Antal Z."/>
            <person name="Atanasova L."/>
            <person name="Cervantes-Badillo M.G."/>
            <person name="Challacombe J."/>
            <person name="Chertkov O."/>
            <person name="McCluskey K."/>
            <person name="Coulpier F."/>
            <person name="Deshpande N."/>
            <person name="von Doehren H."/>
            <person name="Ebbole D.J."/>
            <person name="Esquivel-Naranjo E.U."/>
            <person name="Fekete E."/>
            <person name="Flipphi M."/>
            <person name="Glaser F."/>
            <person name="Gomez-Rodriguez E.Y."/>
            <person name="Gruber S."/>
            <person name="Han C."/>
            <person name="Henrissat B."/>
            <person name="Hermosa R."/>
            <person name="Hernandez-Onate M."/>
            <person name="Karaffa L."/>
            <person name="Kosti I."/>
            <person name="Le Crom S."/>
            <person name="Lindquist E."/>
            <person name="Lucas S."/>
            <person name="Luebeck M."/>
            <person name="Luebeck P.S."/>
            <person name="Margeot A."/>
            <person name="Metz B."/>
            <person name="Misra M."/>
            <person name="Nevalainen H."/>
            <person name="Omann M."/>
            <person name="Packer N."/>
            <person name="Perrone G."/>
            <person name="Uresti-Rivera E.E."/>
            <person name="Salamov A."/>
            <person name="Schmoll M."/>
            <person name="Seiboth B."/>
            <person name="Shapiro H."/>
            <person name="Sukno S."/>
            <person name="Tamayo-Ramos J.A."/>
            <person name="Tisch D."/>
            <person name="Wiest A."/>
            <person name="Wilkinson H.H."/>
            <person name="Zhang M."/>
            <person name="Coutinho P.M."/>
            <person name="Kenerley C.M."/>
            <person name="Monte E."/>
            <person name="Baker S.E."/>
            <person name="Grigoriev I.V."/>
        </authorList>
    </citation>
    <scope>NUCLEOTIDE SEQUENCE [LARGE SCALE GENOMIC DNA]</scope>
    <source>
        <strain evidence="4">Gv29-8 / FGSC 10586</strain>
    </source>
</reference>
<feature type="domain" description="DUF7702" evidence="2">
    <location>
        <begin position="4"/>
        <end position="246"/>
    </location>
</feature>
<dbReference type="RefSeq" id="XP_013956368.1">
    <property type="nucleotide sequence ID" value="XM_014100893.1"/>
</dbReference>
<keyword evidence="1" id="KW-0472">Membrane</keyword>
<organism evidence="3 4">
    <name type="scientific">Hypocrea virens (strain Gv29-8 / FGSC 10586)</name>
    <name type="common">Gliocladium virens</name>
    <name type="synonym">Trichoderma virens</name>
    <dbReference type="NCBI Taxonomy" id="413071"/>
    <lineage>
        <taxon>Eukaryota</taxon>
        <taxon>Fungi</taxon>
        <taxon>Dikarya</taxon>
        <taxon>Ascomycota</taxon>
        <taxon>Pezizomycotina</taxon>
        <taxon>Sordariomycetes</taxon>
        <taxon>Hypocreomycetidae</taxon>
        <taxon>Hypocreales</taxon>
        <taxon>Hypocreaceae</taxon>
        <taxon>Trichoderma</taxon>
    </lineage>
</organism>
<dbReference type="Proteomes" id="UP000007115">
    <property type="component" value="Unassembled WGS sequence"/>
</dbReference>
<dbReference type="InterPro" id="IPR056119">
    <property type="entry name" value="DUF7702"/>
</dbReference>
<gene>
    <name evidence="3" type="ORF">TRIVIDRAFT_60983</name>
</gene>
<feature type="transmembrane region" description="Helical" evidence="1">
    <location>
        <begin position="103"/>
        <end position="130"/>
    </location>
</feature>
<dbReference type="PANTHER" id="PTHR42109:SF2">
    <property type="entry name" value="INTEGRAL MEMBRANE PROTEIN"/>
    <property type="match status" value="1"/>
</dbReference>
<comment type="caution">
    <text evidence="3">The sequence shown here is derived from an EMBL/GenBank/DDBJ whole genome shotgun (WGS) entry which is preliminary data.</text>
</comment>
<keyword evidence="4" id="KW-1185">Reference proteome</keyword>
<feature type="transmembrane region" description="Helical" evidence="1">
    <location>
        <begin position="40"/>
        <end position="59"/>
    </location>
</feature>
<dbReference type="GeneID" id="25796157"/>
<accession>G9MSC4</accession>
<evidence type="ECO:0000313" key="4">
    <source>
        <dbReference type="Proteomes" id="UP000007115"/>
    </source>
</evidence>
<dbReference type="STRING" id="413071.G9MSC4"/>
<dbReference type="EMBL" id="ABDF02000006">
    <property type="protein sequence ID" value="EHK22141.1"/>
    <property type="molecule type" value="Genomic_DNA"/>
</dbReference>
<feature type="transmembrane region" description="Helical" evidence="1">
    <location>
        <begin position="181"/>
        <end position="204"/>
    </location>
</feature>
<feature type="transmembrane region" description="Helical" evidence="1">
    <location>
        <begin position="12"/>
        <end position="28"/>
    </location>
</feature>
<dbReference type="PANTHER" id="PTHR42109">
    <property type="entry name" value="UNPLACED GENOMIC SCAFFOLD UM_SCAF_CONTIG_1.265, WHOLE GENOME SHOTGUN SEQUENCE"/>
    <property type="match status" value="1"/>
</dbReference>
<dbReference type="eggNOG" id="ENOG502SCPV">
    <property type="taxonomic scope" value="Eukaryota"/>
</dbReference>
<keyword evidence="1" id="KW-0812">Transmembrane</keyword>
<evidence type="ECO:0000256" key="1">
    <source>
        <dbReference type="SAM" id="Phobius"/>
    </source>
</evidence>
<dbReference type="VEuPathDB" id="FungiDB:TRIVIDRAFT_60983"/>
<dbReference type="InParanoid" id="G9MSC4"/>